<dbReference type="KEGG" id="rmm:ROSMUCSMR3_03899"/>
<proteinExistence type="predicted"/>
<evidence type="ECO:0000256" key="1">
    <source>
        <dbReference type="SAM" id="SignalP"/>
    </source>
</evidence>
<name>A0A1V0RUL8_9RHOB</name>
<dbReference type="SUPFAM" id="SSF56935">
    <property type="entry name" value="Porins"/>
    <property type="match status" value="1"/>
</dbReference>
<gene>
    <name evidence="2" type="ORF">ROSMUCSMR3_03899</name>
</gene>
<keyword evidence="1" id="KW-0732">Signal</keyword>
<feature type="chain" id="PRO_5012075564" description="Outer membrane protein beta-barrel domain protein" evidence="1">
    <location>
        <begin position="22"/>
        <end position="248"/>
    </location>
</feature>
<dbReference type="OrthoDB" id="6555107at2"/>
<accession>A0A1V0RUL8</accession>
<organism evidence="2 3">
    <name type="scientific">Roseovarius mucosus</name>
    <dbReference type="NCBI Taxonomy" id="215743"/>
    <lineage>
        <taxon>Bacteria</taxon>
        <taxon>Pseudomonadati</taxon>
        <taxon>Pseudomonadota</taxon>
        <taxon>Alphaproteobacteria</taxon>
        <taxon>Rhodobacterales</taxon>
        <taxon>Roseobacteraceae</taxon>
        <taxon>Roseovarius</taxon>
    </lineage>
</organism>
<reference evidence="2 3" key="1">
    <citation type="submission" date="2017-03" db="EMBL/GenBank/DDBJ databases">
        <title>Genome Sequence of Roseovarius mucosus strain SMR3 Isolated from a culture of the Diatom Skeletonema marinoi.</title>
        <authorList>
            <person name="Topel M."/>
            <person name="Pinder M."/>
            <person name="Johansson O.N."/>
            <person name="Kourtchenko O."/>
            <person name="Godhe A."/>
            <person name="Clarke A.K."/>
        </authorList>
    </citation>
    <scope>NUCLEOTIDE SEQUENCE [LARGE SCALE GENOMIC DNA]</scope>
    <source>
        <strain evidence="2 3">SMR3</strain>
    </source>
</reference>
<dbReference type="Proteomes" id="UP000192273">
    <property type="component" value="Chromosome"/>
</dbReference>
<evidence type="ECO:0000313" key="3">
    <source>
        <dbReference type="Proteomes" id="UP000192273"/>
    </source>
</evidence>
<dbReference type="AlphaFoldDB" id="A0A1V0RUL8"/>
<sequence length="248" mass="26703">MSWRACIIAALTVSPLASVGAAQEASWEFTLSPYVWTPGASTSIETGFGTIDADAGVGDVLSATDFAFMGVFEARRGPWSLIADLVYTDLSERQNAPFGALFSRATVETELRVASGYAAYRLKEGAQVSVDLMGGFRAVSADLDVRLAPGTLPGQRFNLGDTWIDPVLGGRIRVALNSRWYLTVLADFGGSGGGDDRTWQAVGMLGYQINDRWSVQGGWRHMTIDREIKGRDVEIDLGGPLIGLTARF</sequence>
<dbReference type="EMBL" id="CP020474">
    <property type="protein sequence ID" value="ARE85345.1"/>
    <property type="molecule type" value="Genomic_DNA"/>
</dbReference>
<evidence type="ECO:0000313" key="2">
    <source>
        <dbReference type="EMBL" id="ARE85345.1"/>
    </source>
</evidence>
<evidence type="ECO:0008006" key="4">
    <source>
        <dbReference type="Google" id="ProtNLM"/>
    </source>
</evidence>
<keyword evidence="3" id="KW-1185">Reference proteome</keyword>
<dbReference type="RefSeq" id="WP_081508414.1">
    <property type="nucleotide sequence ID" value="NZ_CP020474.1"/>
</dbReference>
<feature type="signal peptide" evidence="1">
    <location>
        <begin position="1"/>
        <end position="21"/>
    </location>
</feature>
<protein>
    <recommendedName>
        <fullName evidence="4">Outer membrane protein beta-barrel domain protein</fullName>
    </recommendedName>
</protein>